<dbReference type="EMBL" id="JACCCQ010000001">
    <property type="protein sequence ID" value="NYF57176.1"/>
    <property type="molecule type" value="Genomic_DNA"/>
</dbReference>
<sequence>MGESLLDKARRLHQLAGEVKAVRSAMDNARRLQNRAAELRKALDEPALSAQTWRACAAAGVDDLRTPDHAGLAQAVANLRRGLDAGEPPGDLDTNFNTVKHALAAMARQTDSSIADAWPRFANARAEEAGVRSVRMLPPSVQQRLASAIVLVEQGRSGAPRNPSQVKMFLRQVAWLRQEISEVGAAEIPAQLEPVFEALNRGGLSLRKLTAEQLRLLQEHDLADGLVVRWQT</sequence>
<comment type="caution">
    <text evidence="1">The sequence shown here is derived from an EMBL/GenBank/DDBJ whole genome shotgun (WGS) entry which is preliminary data.</text>
</comment>
<dbReference type="Proteomes" id="UP000631553">
    <property type="component" value="Unassembled WGS sequence"/>
</dbReference>
<accession>A0ABX2RPT8</accession>
<name>A0ABX2RPT8_9ACTN</name>
<dbReference type="RefSeq" id="WP_179803325.1">
    <property type="nucleotide sequence ID" value="NZ_JACCCQ010000001.1"/>
</dbReference>
<evidence type="ECO:0000313" key="1">
    <source>
        <dbReference type="EMBL" id="NYF57176.1"/>
    </source>
</evidence>
<reference evidence="1 2" key="1">
    <citation type="submission" date="2020-07" db="EMBL/GenBank/DDBJ databases">
        <title>Sequencing the genomes of 1000 actinobacteria strains.</title>
        <authorList>
            <person name="Klenk H.-P."/>
        </authorList>
    </citation>
    <scope>NUCLEOTIDE SEQUENCE [LARGE SCALE GENOMIC DNA]</scope>
    <source>
        <strain evidence="1 2">DSM 43814</strain>
    </source>
</reference>
<proteinExistence type="predicted"/>
<gene>
    <name evidence="1" type="ORF">HDA35_003007</name>
</gene>
<organism evidence="1 2">
    <name type="scientific">Micromonospora purpureochromogenes</name>
    <dbReference type="NCBI Taxonomy" id="47872"/>
    <lineage>
        <taxon>Bacteria</taxon>
        <taxon>Bacillati</taxon>
        <taxon>Actinomycetota</taxon>
        <taxon>Actinomycetes</taxon>
        <taxon>Micromonosporales</taxon>
        <taxon>Micromonosporaceae</taxon>
        <taxon>Micromonospora</taxon>
    </lineage>
</organism>
<protein>
    <submittedName>
        <fullName evidence="1">Uncharacterized protein</fullName>
    </submittedName>
</protein>
<evidence type="ECO:0000313" key="2">
    <source>
        <dbReference type="Proteomes" id="UP000631553"/>
    </source>
</evidence>
<keyword evidence="2" id="KW-1185">Reference proteome</keyword>